<dbReference type="Gene3D" id="3.90.70.80">
    <property type="match status" value="1"/>
</dbReference>
<evidence type="ECO:0000259" key="2">
    <source>
        <dbReference type="PROSITE" id="PS50802"/>
    </source>
</evidence>
<evidence type="ECO:0000256" key="1">
    <source>
        <dbReference type="SAM" id="MobiDB-lite"/>
    </source>
</evidence>
<dbReference type="InterPro" id="IPR012337">
    <property type="entry name" value="RNaseH-like_sf"/>
</dbReference>
<comment type="caution">
    <text evidence="3">The sequence shown here is derived from an EMBL/GenBank/DDBJ whole genome shotgun (WGS) entry which is preliminary data.</text>
</comment>
<dbReference type="PROSITE" id="PS50802">
    <property type="entry name" value="OTU"/>
    <property type="match status" value="1"/>
</dbReference>
<dbReference type="STRING" id="278856.A0A212FE61"/>
<feature type="region of interest" description="Disordered" evidence="1">
    <location>
        <begin position="671"/>
        <end position="725"/>
    </location>
</feature>
<evidence type="ECO:0000313" key="3">
    <source>
        <dbReference type="EMBL" id="OWR52010.1"/>
    </source>
</evidence>
<dbReference type="InParanoid" id="A0A212FE61"/>
<keyword evidence="4" id="KW-1185">Reference proteome</keyword>
<evidence type="ECO:0000313" key="4">
    <source>
        <dbReference type="Proteomes" id="UP000007151"/>
    </source>
</evidence>
<sequence length="725" mass="80972">MSKSALIRNQIVHHVSNNWQRFKYFTQQESSEPYGTKRLYFEDMSKPYTQGSLCEVKAAAELFPYQFQVYQDGCLRATFGEASDGIKRLRFPGNHNNGHYDVLVPLFEPISIDITQPSNNRHQNLETETEEATNLSSSQLTSDTTFLSSYGSAFVTEISIRSKSGTKRRKRFSRAIRAKQLRKAASKYTKNHREVHREAARKYNESHPEILKQTTQTYRQTHPDVVKKIHKAYKEKTPHVNRAASAKYDEKRSKSKLLSWTSKHLSGFKYDSRTNYSNDKIVNLGQRSPCQWCHALKWIDETQGMCCSSVKSKHLSHLRFADDLVLISETVKELQHMVELLNQASKVAGLEMNLTKTMVMTNNIKINDNISTLSTLKEKFGEDDVLSLTSSKERCDSDLESKASSSVSLQKSKLNQLTLDSCVNNIKTFSEKVVDVVTDNGANIVKAVTIAFGKQKHLWCFAHTLNLVAQKPFDEKGGIENTQQLLNIVKDITRYCKQNPNVADALPKAQNDVAVPLKLIQGESGFRAAGIVPYNPDHFTEEDFIAAEVLAQPAVIVQDSSMVIPSSTSVNPMTATSSNAIIPAPSTSSATIDPVPLTSSATIDTRLLTSPTVMNATPSTSSGNIQSNIANLLPFPTQTTRERLVKKGQMKQRAKILTSTPVRDSLIEKENKKATKAAKTVKTSKPSKDKNAAPKAKGKQKKKSQIRPKDACCRSLTALRIRHQS</sequence>
<dbReference type="KEGG" id="dpl:KGM_205140"/>
<dbReference type="InterPro" id="IPR003323">
    <property type="entry name" value="OTU_dom"/>
</dbReference>
<protein>
    <submittedName>
        <fullName evidence="3">P87/VP80 protein</fullName>
    </submittedName>
</protein>
<feature type="compositionally biased region" description="Basic residues" evidence="1">
    <location>
        <begin position="696"/>
        <end position="706"/>
    </location>
</feature>
<dbReference type="Proteomes" id="UP000007151">
    <property type="component" value="Unassembled WGS sequence"/>
</dbReference>
<reference evidence="3 4" key="1">
    <citation type="journal article" date="2011" name="Cell">
        <title>The monarch butterfly genome yields insights into long-distance migration.</title>
        <authorList>
            <person name="Zhan S."/>
            <person name="Merlin C."/>
            <person name="Boore J.L."/>
            <person name="Reppert S.M."/>
        </authorList>
    </citation>
    <scope>NUCLEOTIDE SEQUENCE [LARGE SCALE GENOMIC DNA]</scope>
    <source>
        <strain evidence="3">F-2</strain>
    </source>
</reference>
<dbReference type="eggNOG" id="KOG0987">
    <property type="taxonomic scope" value="Eukaryota"/>
</dbReference>
<dbReference type="AlphaFoldDB" id="A0A212FE61"/>
<accession>A0A212FE61</accession>
<organism evidence="3 4">
    <name type="scientific">Danaus plexippus plexippus</name>
    <dbReference type="NCBI Taxonomy" id="278856"/>
    <lineage>
        <taxon>Eukaryota</taxon>
        <taxon>Metazoa</taxon>
        <taxon>Ecdysozoa</taxon>
        <taxon>Arthropoda</taxon>
        <taxon>Hexapoda</taxon>
        <taxon>Insecta</taxon>
        <taxon>Pterygota</taxon>
        <taxon>Neoptera</taxon>
        <taxon>Endopterygota</taxon>
        <taxon>Lepidoptera</taxon>
        <taxon>Glossata</taxon>
        <taxon>Ditrysia</taxon>
        <taxon>Papilionoidea</taxon>
        <taxon>Nymphalidae</taxon>
        <taxon>Danainae</taxon>
        <taxon>Danaini</taxon>
        <taxon>Danaina</taxon>
        <taxon>Danaus</taxon>
        <taxon>Danaus</taxon>
    </lineage>
</organism>
<name>A0A212FE61_DANPL</name>
<dbReference type="CDD" id="cd22757">
    <property type="entry name" value="OTU_P87_VP80-like"/>
    <property type="match status" value="1"/>
</dbReference>
<proteinExistence type="predicted"/>
<dbReference type="SUPFAM" id="SSF53098">
    <property type="entry name" value="Ribonuclease H-like"/>
    <property type="match status" value="1"/>
</dbReference>
<gene>
    <name evidence="3" type="ORF">KGM_205140</name>
</gene>
<feature type="domain" description="OTU" evidence="2">
    <location>
        <begin position="1"/>
        <end position="106"/>
    </location>
</feature>
<dbReference type="EMBL" id="AGBW02008978">
    <property type="protein sequence ID" value="OWR52010.1"/>
    <property type="molecule type" value="Genomic_DNA"/>
</dbReference>